<keyword evidence="5 7" id="KW-0472">Membrane</keyword>
<comment type="caution">
    <text evidence="8">The sequence shown here is derived from an EMBL/GenBank/DDBJ whole genome shotgun (WGS) entry which is preliminary data.</text>
</comment>
<evidence type="ECO:0000313" key="8">
    <source>
        <dbReference type="EMBL" id="KAG8092318.1"/>
    </source>
</evidence>
<comment type="subcellular location">
    <subcellularLocation>
        <location evidence="1">Membrane</location>
        <topology evidence="1">Multi-pass membrane protein</topology>
    </subcellularLocation>
</comment>
<name>A0A8J5WIK5_ZIZPA</name>
<evidence type="ECO:0000256" key="3">
    <source>
        <dbReference type="ARBA" id="ARBA00022692"/>
    </source>
</evidence>
<dbReference type="OrthoDB" id="688288at2759"/>
<evidence type="ECO:0000256" key="2">
    <source>
        <dbReference type="ARBA" id="ARBA00010583"/>
    </source>
</evidence>
<keyword evidence="9" id="KW-1185">Reference proteome</keyword>
<organism evidence="8 9">
    <name type="scientific">Zizania palustris</name>
    <name type="common">Northern wild rice</name>
    <dbReference type="NCBI Taxonomy" id="103762"/>
    <lineage>
        <taxon>Eukaryota</taxon>
        <taxon>Viridiplantae</taxon>
        <taxon>Streptophyta</taxon>
        <taxon>Embryophyta</taxon>
        <taxon>Tracheophyta</taxon>
        <taxon>Spermatophyta</taxon>
        <taxon>Magnoliopsida</taxon>
        <taxon>Liliopsida</taxon>
        <taxon>Poales</taxon>
        <taxon>Poaceae</taxon>
        <taxon>BOP clade</taxon>
        <taxon>Oryzoideae</taxon>
        <taxon>Oryzeae</taxon>
        <taxon>Zizaniinae</taxon>
        <taxon>Zizania</taxon>
    </lineage>
</organism>
<dbReference type="GO" id="GO:0032977">
    <property type="term" value="F:membrane insertase activity"/>
    <property type="evidence" value="ECO:0007669"/>
    <property type="project" value="InterPro"/>
</dbReference>
<reference evidence="8" key="2">
    <citation type="submission" date="2021-02" db="EMBL/GenBank/DDBJ databases">
        <authorList>
            <person name="Kimball J.A."/>
            <person name="Haas M.W."/>
            <person name="Macchietto M."/>
            <person name="Kono T."/>
            <person name="Duquette J."/>
            <person name="Shao M."/>
        </authorList>
    </citation>
    <scope>NUCLEOTIDE SEQUENCE</scope>
    <source>
        <tissue evidence="8">Fresh leaf tissue</tissue>
    </source>
</reference>
<evidence type="ECO:0000256" key="4">
    <source>
        <dbReference type="ARBA" id="ARBA00022989"/>
    </source>
</evidence>
<dbReference type="EMBL" id="JAAALK010000080">
    <property type="protein sequence ID" value="KAG8092318.1"/>
    <property type="molecule type" value="Genomic_DNA"/>
</dbReference>
<protein>
    <submittedName>
        <fullName evidence="8">Uncharacterized protein</fullName>
    </submittedName>
</protein>
<evidence type="ECO:0000313" key="9">
    <source>
        <dbReference type="Proteomes" id="UP000729402"/>
    </source>
</evidence>
<keyword evidence="4 7" id="KW-1133">Transmembrane helix</keyword>
<dbReference type="AlphaFoldDB" id="A0A8J5WIK5"/>
<evidence type="ECO:0000256" key="7">
    <source>
        <dbReference type="SAM" id="Phobius"/>
    </source>
</evidence>
<dbReference type="GO" id="GO:0005743">
    <property type="term" value="C:mitochondrial inner membrane"/>
    <property type="evidence" value="ECO:0007669"/>
    <property type="project" value="TreeGrafter"/>
</dbReference>
<dbReference type="Proteomes" id="UP000729402">
    <property type="component" value="Unassembled WGS sequence"/>
</dbReference>
<dbReference type="PANTHER" id="PTHR12428:SF68">
    <property type="match status" value="1"/>
</dbReference>
<dbReference type="PANTHER" id="PTHR12428">
    <property type="entry name" value="OXA1"/>
    <property type="match status" value="1"/>
</dbReference>
<feature type="region of interest" description="Disordered" evidence="6">
    <location>
        <begin position="29"/>
        <end position="50"/>
    </location>
</feature>
<dbReference type="GO" id="GO:0032979">
    <property type="term" value="P:protein insertion into mitochondrial inner membrane from matrix"/>
    <property type="evidence" value="ECO:0007669"/>
    <property type="project" value="TreeGrafter"/>
</dbReference>
<reference evidence="8" key="1">
    <citation type="journal article" date="2021" name="bioRxiv">
        <title>Whole Genome Assembly and Annotation of Northern Wild Rice, Zizania palustris L., Supports a Whole Genome Duplication in the Zizania Genus.</title>
        <authorList>
            <person name="Haas M."/>
            <person name="Kono T."/>
            <person name="Macchietto M."/>
            <person name="Millas R."/>
            <person name="McGilp L."/>
            <person name="Shao M."/>
            <person name="Duquette J."/>
            <person name="Hirsch C.N."/>
            <person name="Kimball J."/>
        </authorList>
    </citation>
    <scope>NUCLEOTIDE SEQUENCE</scope>
    <source>
        <tissue evidence="8">Fresh leaf tissue</tissue>
    </source>
</reference>
<keyword evidence="3 7" id="KW-0812">Transmembrane</keyword>
<evidence type="ECO:0000256" key="5">
    <source>
        <dbReference type="ARBA" id="ARBA00023136"/>
    </source>
</evidence>
<sequence>MAFAAAAARRSLGSRISDHLARRLHPALPHLLTPDSSGDPPNHSPLRPLSRLQSPRLPLQWLHQSSGTAKTQTHFPLGIHLAGPPRRGFSSSSPSSPTSRSVDVGAALTDAADAAAPVAAGPVSFPSEVVGAAEDSSLSTAAVQHLIDAVHSFTGLNWWLSIALSTLLLRCMLFPLWAKAFKTLIGMKQEILTVAKLVESVNDNKSAKEASRRQNYIFRRLGLPAFVIALTPYTFMTLYFAISNMVEKVPSLKEGGAFWFTDLTTPDALYIFPIITSLFFIIMLKLEVCLDFNLI</sequence>
<comment type="similarity">
    <text evidence="2">Belongs to the OXA1/ALB3/YidC (TC 2.A.9.2) family.</text>
</comment>
<feature type="transmembrane region" description="Helical" evidence="7">
    <location>
        <begin position="221"/>
        <end position="242"/>
    </location>
</feature>
<accession>A0A8J5WIK5</accession>
<evidence type="ECO:0000256" key="6">
    <source>
        <dbReference type="SAM" id="MobiDB-lite"/>
    </source>
</evidence>
<proteinExistence type="inferred from homology"/>
<feature type="transmembrane region" description="Helical" evidence="7">
    <location>
        <begin position="158"/>
        <end position="178"/>
    </location>
</feature>
<gene>
    <name evidence="8" type="ORF">GUJ93_ZPchr0012g19454</name>
</gene>
<dbReference type="InterPro" id="IPR001708">
    <property type="entry name" value="YidC/ALB3/OXA1/COX18"/>
</dbReference>
<evidence type="ECO:0000256" key="1">
    <source>
        <dbReference type="ARBA" id="ARBA00004141"/>
    </source>
</evidence>
<feature type="transmembrane region" description="Helical" evidence="7">
    <location>
        <begin position="268"/>
        <end position="286"/>
    </location>
</feature>